<dbReference type="RefSeq" id="WP_087461527.1">
    <property type="nucleotide sequence ID" value="NZ_CP021425.1"/>
</dbReference>
<evidence type="ECO:0000256" key="1">
    <source>
        <dbReference type="SAM" id="SignalP"/>
    </source>
</evidence>
<feature type="chain" id="PRO_5012078539" evidence="1">
    <location>
        <begin position="38"/>
        <end position="206"/>
    </location>
</feature>
<name>A0A1Y0I9W4_9GAMM</name>
<keyword evidence="3" id="KW-1185">Reference proteome</keyword>
<reference evidence="2 3" key="1">
    <citation type="submission" date="2017-05" db="EMBL/GenBank/DDBJ databases">
        <title>Genomic insights into alkan degradation activity of Oleiphilus messinensis.</title>
        <authorList>
            <person name="Kozyavkin S.A."/>
            <person name="Slesarev A.I."/>
            <person name="Golyshin P.N."/>
            <person name="Korzhenkov A."/>
            <person name="Golyshina O.N."/>
            <person name="Toshchakov S.V."/>
        </authorList>
    </citation>
    <scope>NUCLEOTIDE SEQUENCE [LARGE SCALE GENOMIC DNA]</scope>
    <source>
        <strain evidence="2 3">ME102</strain>
    </source>
</reference>
<sequence>MPYTVNCNQGKTQRFKRTVLFPLSSVFLLVLSSFTFASEKAETETLVTHQTYRSCSVIASEMLTTVQLHQKGIPVDTLRTTLPGLTENGLNRLSLLYKKIDSQGALAVYSLANSQYSRCAKSVFDRQGKPKPQEPDYLFYFCSGENKIRHEIILARMVNAPMQDLIRQLPQGRKALAPYIYNIVKEKDLKAAYDFSATELKRCLNQ</sequence>
<protein>
    <submittedName>
        <fullName evidence="2">Uncharacterized protein</fullName>
    </submittedName>
</protein>
<evidence type="ECO:0000313" key="2">
    <source>
        <dbReference type="EMBL" id="ARU56556.1"/>
    </source>
</evidence>
<dbReference type="EMBL" id="CP021425">
    <property type="protein sequence ID" value="ARU56556.1"/>
    <property type="molecule type" value="Genomic_DNA"/>
</dbReference>
<evidence type="ECO:0000313" key="3">
    <source>
        <dbReference type="Proteomes" id="UP000196027"/>
    </source>
</evidence>
<organism evidence="2 3">
    <name type="scientific">Oleiphilus messinensis</name>
    <dbReference type="NCBI Taxonomy" id="141451"/>
    <lineage>
        <taxon>Bacteria</taxon>
        <taxon>Pseudomonadati</taxon>
        <taxon>Pseudomonadota</taxon>
        <taxon>Gammaproteobacteria</taxon>
        <taxon>Oceanospirillales</taxon>
        <taxon>Oleiphilaceae</taxon>
        <taxon>Oleiphilus</taxon>
    </lineage>
</organism>
<accession>A0A1Y0I9W4</accession>
<dbReference type="KEGG" id="ome:OLMES_2497"/>
<dbReference type="AlphaFoldDB" id="A0A1Y0I9W4"/>
<proteinExistence type="predicted"/>
<feature type="signal peptide" evidence="1">
    <location>
        <begin position="1"/>
        <end position="37"/>
    </location>
</feature>
<gene>
    <name evidence="2" type="ORF">OLMES_2497</name>
</gene>
<keyword evidence="1" id="KW-0732">Signal</keyword>
<dbReference type="Proteomes" id="UP000196027">
    <property type="component" value="Chromosome"/>
</dbReference>
<dbReference type="OrthoDB" id="6181715at2"/>